<accession>A0AA40K1I1</accession>
<dbReference type="Proteomes" id="UP001172159">
    <property type="component" value="Unassembled WGS sequence"/>
</dbReference>
<comment type="caution">
    <text evidence="1">The sequence shown here is derived from an EMBL/GenBank/DDBJ whole genome shotgun (WGS) entry which is preliminary data.</text>
</comment>
<dbReference type="AlphaFoldDB" id="A0AA40K1I1"/>
<reference evidence="1" key="1">
    <citation type="submission" date="2023-06" db="EMBL/GenBank/DDBJ databases">
        <title>Genome-scale phylogeny and comparative genomics of the fungal order Sordariales.</title>
        <authorList>
            <consortium name="Lawrence Berkeley National Laboratory"/>
            <person name="Hensen N."/>
            <person name="Bonometti L."/>
            <person name="Westerberg I."/>
            <person name="Brannstrom I.O."/>
            <person name="Guillou S."/>
            <person name="Cros-Aarteil S."/>
            <person name="Calhoun S."/>
            <person name="Haridas S."/>
            <person name="Kuo A."/>
            <person name="Mondo S."/>
            <person name="Pangilinan J."/>
            <person name="Riley R."/>
            <person name="Labutti K."/>
            <person name="Andreopoulos B."/>
            <person name="Lipzen A."/>
            <person name="Chen C."/>
            <person name="Yanf M."/>
            <person name="Daum C."/>
            <person name="Ng V."/>
            <person name="Clum A."/>
            <person name="Steindorff A."/>
            <person name="Ohm R."/>
            <person name="Martin F."/>
            <person name="Silar P."/>
            <person name="Natvig D."/>
            <person name="Lalanne C."/>
            <person name="Gautier V."/>
            <person name="Ament-Velasquez S.L."/>
            <person name="Kruys A."/>
            <person name="Hutchinson M.I."/>
            <person name="Powell A.J."/>
            <person name="Barry K."/>
            <person name="Miller A.N."/>
            <person name="Grigoriev I.V."/>
            <person name="Debuchy R."/>
            <person name="Gladieux P."/>
            <person name="Thoren M.H."/>
            <person name="Johannesson H."/>
        </authorList>
    </citation>
    <scope>NUCLEOTIDE SEQUENCE</scope>
    <source>
        <strain evidence="1">CBS 540.89</strain>
    </source>
</reference>
<sequence length="106" mass="12000">MSVDIALEISSHFTTAHEHHKFALLSRGFHKLLNKKLYQFNVTKQRSSAAEWACRNGRAGTLRQLKEQGAKFDDYLIHTALEARGDGQIPVLSFLLENGVDVNYEV</sequence>
<evidence type="ECO:0000313" key="1">
    <source>
        <dbReference type="EMBL" id="KAK0742381.1"/>
    </source>
</evidence>
<dbReference type="EMBL" id="JAUKTV010000003">
    <property type="protein sequence ID" value="KAK0742381.1"/>
    <property type="molecule type" value="Genomic_DNA"/>
</dbReference>
<protein>
    <recommendedName>
        <fullName evidence="3">Ankyrin repeat protein</fullName>
    </recommendedName>
</protein>
<organism evidence="1 2">
    <name type="scientific">Apiosordaria backusii</name>
    <dbReference type="NCBI Taxonomy" id="314023"/>
    <lineage>
        <taxon>Eukaryota</taxon>
        <taxon>Fungi</taxon>
        <taxon>Dikarya</taxon>
        <taxon>Ascomycota</taxon>
        <taxon>Pezizomycotina</taxon>
        <taxon>Sordariomycetes</taxon>
        <taxon>Sordariomycetidae</taxon>
        <taxon>Sordariales</taxon>
        <taxon>Lasiosphaeriaceae</taxon>
        <taxon>Apiosordaria</taxon>
    </lineage>
</organism>
<name>A0AA40K1I1_9PEZI</name>
<proteinExistence type="predicted"/>
<dbReference type="InterPro" id="IPR036770">
    <property type="entry name" value="Ankyrin_rpt-contain_sf"/>
</dbReference>
<keyword evidence="2" id="KW-1185">Reference proteome</keyword>
<dbReference type="Gene3D" id="1.25.40.20">
    <property type="entry name" value="Ankyrin repeat-containing domain"/>
    <property type="match status" value="1"/>
</dbReference>
<evidence type="ECO:0000313" key="2">
    <source>
        <dbReference type="Proteomes" id="UP001172159"/>
    </source>
</evidence>
<evidence type="ECO:0008006" key="3">
    <source>
        <dbReference type="Google" id="ProtNLM"/>
    </source>
</evidence>
<gene>
    <name evidence="1" type="ORF">B0T21DRAFT_409197</name>
</gene>